<dbReference type="PANTHER" id="PTHR30543">
    <property type="entry name" value="CHROMATE REDUCTASE"/>
    <property type="match status" value="1"/>
</dbReference>
<dbReference type="InterPro" id="IPR005025">
    <property type="entry name" value="FMN_Rdtase-like_dom"/>
</dbReference>
<reference evidence="5" key="2">
    <citation type="submission" date="2012-04" db="EMBL/GenBank/DDBJ databases">
        <title>Complete genome sequence of Providencia stuartii clinical isolate MRSN 2154.</title>
        <authorList>
            <person name="Clifford R.J."/>
            <person name="Hang J."/>
            <person name="Riley M.C."/>
            <person name="Onmus-Leone F."/>
            <person name="Kuschner R.A."/>
            <person name="Lesho E.P."/>
            <person name="Waterman P.E."/>
        </authorList>
    </citation>
    <scope>NUCLEOTIDE SEQUENCE [LARGE SCALE GENOMIC DNA]</scope>
    <source>
        <strain evidence="5">MRSN 2154</strain>
    </source>
</reference>
<evidence type="ECO:0000256" key="1">
    <source>
        <dbReference type="ARBA" id="ARBA00001917"/>
    </source>
</evidence>
<accession>A0A140NL83</accession>
<evidence type="ECO:0000259" key="3">
    <source>
        <dbReference type="Pfam" id="PF03358"/>
    </source>
</evidence>
<dbReference type="KEGG" id="psi:S70_09050"/>
<name>A0A140NL83_PROSM</name>
<evidence type="ECO:0000256" key="2">
    <source>
        <dbReference type="ARBA" id="ARBA00022643"/>
    </source>
</evidence>
<proteinExistence type="predicted"/>
<comment type="cofactor">
    <cofactor evidence="1">
        <name>FMN</name>
        <dbReference type="ChEBI" id="CHEBI:58210"/>
    </cofactor>
</comment>
<dbReference type="EMBL" id="CP003488">
    <property type="protein sequence ID" value="AFH93671.1"/>
    <property type="molecule type" value="Genomic_DNA"/>
</dbReference>
<dbReference type="PATRIC" id="fig|1157951.4.peg.1809"/>
<reference evidence="4 5" key="1">
    <citation type="journal article" date="2012" name="J. Bacteriol.">
        <title>Complete Genome Sequence of Providencia stuartii Clinical Isolate MRSN 2154.</title>
        <authorList>
            <person name="Clifford R.J."/>
            <person name="Hang J."/>
            <person name="Riley M.C."/>
            <person name="Onmus-Leone F."/>
            <person name="Kuschner R.A."/>
            <person name="Lesho E.P."/>
            <person name="Waterman P.E."/>
        </authorList>
    </citation>
    <scope>NUCLEOTIDE SEQUENCE [LARGE SCALE GENOMIC DNA]</scope>
    <source>
        <strain evidence="4 5">MRSN 2154</strain>
    </source>
</reference>
<dbReference type="Gene3D" id="3.40.50.360">
    <property type="match status" value="1"/>
</dbReference>
<dbReference type="RefSeq" id="WP_014656997.1">
    <property type="nucleotide sequence ID" value="NC_017731.1"/>
</dbReference>
<dbReference type="Proteomes" id="UP000005012">
    <property type="component" value="Chromosome"/>
</dbReference>
<dbReference type="SUPFAM" id="SSF52218">
    <property type="entry name" value="Flavoproteins"/>
    <property type="match status" value="1"/>
</dbReference>
<dbReference type="OrthoDB" id="9812295at2"/>
<dbReference type="HOGENOM" id="CLU_055322_2_3_6"/>
<dbReference type="PANTHER" id="PTHR30543:SF21">
    <property type="entry name" value="NAD(P)H-DEPENDENT FMN REDUCTASE LOT6"/>
    <property type="match status" value="1"/>
</dbReference>
<dbReference type="AlphaFoldDB" id="A0A140NL83"/>
<dbReference type="InterPro" id="IPR029039">
    <property type="entry name" value="Flavoprotein-like_sf"/>
</dbReference>
<dbReference type="GO" id="GO:0010181">
    <property type="term" value="F:FMN binding"/>
    <property type="evidence" value="ECO:0007669"/>
    <property type="project" value="TreeGrafter"/>
</dbReference>
<gene>
    <name evidence="4" type="ordered locus">S70_09050</name>
</gene>
<evidence type="ECO:0000313" key="4">
    <source>
        <dbReference type="EMBL" id="AFH93671.1"/>
    </source>
</evidence>
<evidence type="ECO:0000313" key="5">
    <source>
        <dbReference type="Proteomes" id="UP000005012"/>
    </source>
</evidence>
<organism evidence="4 5">
    <name type="scientific">Providencia stuartii (strain MRSN 2154)</name>
    <dbReference type="NCBI Taxonomy" id="1157951"/>
    <lineage>
        <taxon>Bacteria</taxon>
        <taxon>Pseudomonadati</taxon>
        <taxon>Pseudomonadota</taxon>
        <taxon>Gammaproteobacteria</taxon>
        <taxon>Enterobacterales</taxon>
        <taxon>Morganellaceae</taxon>
        <taxon>Providencia</taxon>
    </lineage>
</organism>
<sequence>MKIQILIGSVRQTRIGPQIARWVKDVAEKKYPTEILDLRDWHLPMDDEPYLPAEGIYTQEHTIAWSKKIAEADAYIFVFPQYNWGYPAALKNAIDHLYKEWNNKPALMVSYANRGGGKAAEQLQQVLQGIHMRTTESHLEIKLSEVNFSPSNSDASYPETLCHYENALISALNQLSRLHASR</sequence>
<keyword evidence="2" id="KW-0285">Flavoprotein</keyword>
<dbReference type="GO" id="GO:0016491">
    <property type="term" value="F:oxidoreductase activity"/>
    <property type="evidence" value="ECO:0007669"/>
    <property type="project" value="InterPro"/>
</dbReference>
<dbReference type="GO" id="GO:0005829">
    <property type="term" value="C:cytosol"/>
    <property type="evidence" value="ECO:0007669"/>
    <property type="project" value="TreeGrafter"/>
</dbReference>
<protein>
    <recommendedName>
        <fullName evidence="3">NADPH-dependent FMN reductase-like domain-containing protein</fullName>
    </recommendedName>
</protein>
<feature type="domain" description="NADPH-dependent FMN reductase-like" evidence="3">
    <location>
        <begin position="1"/>
        <end position="137"/>
    </location>
</feature>
<dbReference type="InterPro" id="IPR050712">
    <property type="entry name" value="NAD(P)H-dep_reductase"/>
</dbReference>
<dbReference type="GeneID" id="93517524"/>
<keyword evidence="2" id="KW-0288">FMN</keyword>
<dbReference type="Pfam" id="PF03358">
    <property type="entry name" value="FMN_red"/>
    <property type="match status" value="1"/>
</dbReference>